<dbReference type="PROSITE" id="PS50003">
    <property type="entry name" value="PH_DOMAIN"/>
    <property type="match status" value="1"/>
</dbReference>
<dbReference type="InterPro" id="IPR011993">
    <property type="entry name" value="PH-like_dom_sf"/>
</dbReference>
<accession>A0A3Q2PSD5</accession>
<dbReference type="GeneID" id="105930824"/>
<dbReference type="SUPFAM" id="SSF48425">
    <property type="entry name" value="Sec7 domain"/>
    <property type="match status" value="1"/>
</dbReference>
<feature type="compositionally biased region" description="Basic and acidic residues" evidence="4">
    <location>
        <begin position="321"/>
        <end position="336"/>
    </location>
</feature>
<dbReference type="PRINTS" id="PR00683">
    <property type="entry name" value="SPECTRINPH"/>
</dbReference>
<dbReference type="GO" id="GO:0005085">
    <property type="term" value="F:guanyl-nucleotide exchange factor activity"/>
    <property type="evidence" value="ECO:0007669"/>
    <property type="project" value="InterPro"/>
</dbReference>
<feature type="compositionally biased region" description="Acidic residues" evidence="4">
    <location>
        <begin position="199"/>
        <end position="215"/>
    </location>
</feature>
<comment type="subcellular location">
    <subcellularLocation>
        <location evidence="1">Cell projection</location>
        <location evidence="1">Ruffle membrane</location>
    </subcellularLocation>
</comment>
<feature type="compositionally biased region" description="Acidic residues" evidence="4">
    <location>
        <begin position="33"/>
        <end position="53"/>
    </location>
</feature>
<dbReference type="Ensembl" id="ENSFHET00000024806.1">
    <property type="protein sequence ID" value="ENSFHEP00000016406.1"/>
    <property type="gene ID" value="ENSFHEG00000018157.1"/>
</dbReference>
<feature type="compositionally biased region" description="Low complexity" evidence="4">
    <location>
        <begin position="507"/>
        <end position="516"/>
    </location>
</feature>
<dbReference type="STRING" id="8078.ENSFHEP00000016406"/>
<dbReference type="Pfam" id="PF01369">
    <property type="entry name" value="Sec7"/>
    <property type="match status" value="1"/>
</dbReference>
<sequence length="1122" mass="124647">MEEENLCASLPDVVEAEAPQELQSSADQSINGEQEDLVLGDEAEINQTQEEEDAASHGSPEEAEQAEETMWSLQPFTCTLSFATVGWDMPDSSAESTSFVTDSSVANELYSEGMTSLSGTSSFHHHQLQDVNVEPHMQEDKEEPDEVKTRPLNSAAEDDGSDFKPCDAADVTESTEQEKEDPAAEQPESKNEPSQRGDSEEDEESSLTSDEDLSETSEKSQCSSEAVDAIVDVKLEKEQEVRVLLSEQEESGGEQPSTNGVETDAEKEDWSEAQEEQSSSNVSEEEEPGLADSSETEQEHEAESGEPEQQSFADVPSEEEPAVKESVETQEEHQDVSEVEEQQGLANVSDDEETEEAKTAASLSCLEVPAEVLRTDNTGTNTPPDPQELELPEDGERSGDETDAETPGRSGDDQSVLPEEMCEDVDENVHPELPESEDDNNKVSEQQAEKAENVENPSERAEEAENLEEQEGDRERAASLEPESSESESGETSEEPKQVHTDESDQSEQLQEQPLEMAPPDQLTPLDTPEDQPEQTACDEAKGSTAVDEPSERNELPQQTAVSSERPGPSDTMSESEMAEQLSPESEATQQNEEAQSNHVDQQAETSGQAEEVGITDDGSPQEVVANGDKPKCTAVPLINGGEVDREKACRLADRLFKLENIQRSDVVKHLDKDNDFSRAVGEEYLKFFDFSGQTVDQALRSFLKVVVLIGETQERERVLQHFSTRFHECNPDAYTSPGAVLALTCALMLLNTDLHGQNIGKCMSSSKFVTNLDGMNEGKNFNKELLKSLYNSIKTEPLEWAVDEKELQSLVDESAGDDAHLRSKSNPFLDVSQDKTATVVKQGFLQRKLHADINGKRTPWGKRGWKRFFGVLKGMTLYLQKNDYSREPVNEDLVGVHHSLAEPAADYTKKPHVFRLQTADWRVFLFQAQSKSEMNSWISRINLVSALHSSPPFPAAVGSQRRFFRPILPASKSAQSLERQLQCHSGKLDSFKADLLYEQENPLDSKKAKAKDLEEHRVRTEYLQYEVCRYQTYIQVLEAWQSVQTTADGTLESAELNLFDKAACGDCTGEEDEEQAGLKRSYSSPSLELELPPPTIIKVKRNISERRTYRRTIVPRFNEEA</sequence>
<dbReference type="GO" id="GO:0005543">
    <property type="term" value="F:phospholipid binding"/>
    <property type="evidence" value="ECO:0007669"/>
    <property type="project" value="InterPro"/>
</dbReference>
<dbReference type="InterPro" id="IPR001849">
    <property type="entry name" value="PH_domain"/>
</dbReference>
<feature type="domain" description="SEC7" evidence="6">
    <location>
        <begin position="630"/>
        <end position="797"/>
    </location>
</feature>
<feature type="region of interest" description="Disordered" evidence="4">
    <location>
        <begin position="115"/>
        <end position="226"/>
    </location>
</feature>
<evidence type="ECO:0000256" key="4">
    <source>
        <dbReference type="SAM" id="MobiDB-lite"/>
    </source>
</evidence>
<feature type="compositionally biased region" description="Basic and acidic residues" evidence="4">
    <location>
        <begin position="427"/>
        <end position="463"/>
    </location>
</feature>
<dbReference type="FunFam" id="2.30.29.30:FF:000054">
    <property type="entry name" value="PH and SEC7 domain-containing protein 3"/>
    <property type="match status" value="1"/>
</dbReference>
<dbReference type="InterPro" id="IPR041681">
    <property type="entry name" value="PH_9"/>
</dbReference>
<proteinExistence type="predicted"/>
<dbReference type="SUPFAM" id="SSF50729">
    <property type="entry name" value="PH domain-like"/>
    <property type="match status" value="1"/>
</dbReference>
<dbReference type="GeneTree" id="ENSGT00940000155061"/>
<feature type="compositionally biased region" description="Polar residues" evidence="4">
    <location>
        <begin position="21"/>
        <end position="32"/>
    </location>
</feature>
<dbReference type="OrthoDB" id="2157641at2759"/>
<keyword evidence="8" id="KW-1185">Reference proteome</keyword>
<dbReference type="InterPro" id="IPR001605">
    <property type="entry name" value="PH_dom-spectrin-type"/>
</dbReference>
<feature type="compositionally biased region" description="Acidic residues" evidence="4">
    <location>
        <begin position="283"/>
        <end position="296"/>
    </location>
</feature>
<feature type="domain" description="PH" evidence="5">
    <location>
        <begin position="839"/>
        <end position="947"/>
    </location>
</feature>
<dbReference type="SMART" id="SM00222">
    <property type="entry name" value="Sec7"/>
    <property type="match status" value="1"/>
</dbReference>
<dbReference type="Gene3D" id="1.10.1000.11">
    <property type="entry name" value="Arf Nucleotide-binding Site Opener,domain 2"/>
    <property type="match status" value="1"/>
</dbReference>
<dbReference type="InterPro" id="IPR023394">
    <property type="entry name" value="Sec7_C_sf"/>
</dbReference>
<feature type="compositionally biased region" description="Acidic residues" evidence="4">
    <location>
        <begin position="483"/>
        <end position="493"/>
    </location>
</feature>
<feature type="compositionally biased region" description="Polar residues" evidence="4">
    <location>
        <begin position="583"/>
        <end position="609"/>
    </location>
</feature>
<dbReference type="InterPro" id="IPR000904">
    <property type="entry name" value="Sec7_dom"/>
</dbReference>
<evidence type="ECO:0000313" key="8">
    <source>
        <dbReference type="Proteomes" id="UP000265000"/>
    </source>
</evidence>
<reference evidence="7" key="2">
    <citation type="submission" date="2025-09" db="UniProtKB">
        <authorList>
            <consortium name="Ensembl"/>
        </authorList>
    </citation>
    <scope>IDENTIFICATION</scope>
</reference>
<evidence type="ECO:0000256" key="3">
    <source>
        <dbReference type="ARBA" id="ARBA00023136"/>
    </source>
</evidence>
<feature type="region of interest" description="Disordered" evidence="4">
    <location>
        <begin position="19"/>
        <end position="69"/>
    </location>
</feature>
<name>A0A3Q2PSD5_FUNHE</name>
<evidence type="ECO:0000256" key="1">
    <source>
        <dbReference type="ARBA" id="ARBA00004632"/>
    </source>
</evidence>
<dbReference type="Gene3D" id="2.30.29.30">
    <property type="entry name" value="Pleckstrin-homology domain (PH domain)/Phosphotyrosine-binding domain (PTB)"/>
    <property type="match status" value="1"/>
</dbReference>
<evidence type="ECO:0000259" key="6">
    <source>
        <dbReference type="PROSITE" id="PS50190"/>
    </source>
</evidence>
<evidence type="ECO:0000259" key="5">
    <source>
        <dbReference type="PROSITE" id="PS50003"/>
    </source>
</evidence>
<dbReference type="CDD" id="cd13295">
    <property type="entry name" value="PH_EFA6"/>
    <property type="match status" value="1"/>
</dbReference>
<keyword evidence="2" id="KW-1003">Cell membrane</keyword>
<dbReference type="PANTHER" id="PTHR10663">
    <property type="entry name" value="GUANYL-NUCLEOTIDE EXCHANGE FACTOR"/>
    <property type="match status" value="1"/>
</dbReference>
<dbReference type="PROSITE" id="PS50190">
    <property type="entry name" value="SEC7"/>
    <property type="match status" value="1"/>
</dbReference>
<dbReference type="Proteomes" id="UP000265000">
    <property type="component" value="Unplaced"/>
</dbReference>
<feature type="compositionally biased region" description="Basic and acidic residues" evidence="4">
    <location>
        <begin position="494"/>
        <end position="503"/>
    </location>
</feature>
<feature type="compositionally biased region" description="Basic and acidic residues" evidence="4">
    <location>
        <begin position="176"/>
        <end position="198"/>
    </location>
</feature>
<dbReference type="Pfam" id="PF15410">
    <property type="entry name" value="PH_9"/>
    <property type="match status" value="1"/>
</dbReference>
<evidence type="ECO:0000256" key="2">
    <source>
        <dbReference type="ARBA" id="ARBA00022475"/>
    </source>
</evidence>
<dbReference type="CDD" id="cd00171">
    <property type="entry name" value="Sec7"/>
    <property type="match status" value="1"/>
</dbReference>
<dbReference type="GO" id="GO:0032587">
    <property type="term" value="C:ruffle membrane"/>
    <property type="evidence" value="ECO:0007669"/>
    <property type="project" value="UniProtKB-SubCell"/>
</dbReference>
<keyword evidence="3" id="KW-0472">Membrane</keyword>
<organism evidence="7 8">
    <name type="scientific">Fundulus heteroclitus</name>
    <name type="common">Killifish</name>
    <name type="synonym">Mummichog</name>
    <dbReference type="NCBI Taxonomy" id="8078"/>
    <lineage>
        <taxon>Eukaryota</taxon>
        <taxon>Metazoa</taxon>
        <taxon>Chordata</taxon>
        <taxon>Craniata</taxon>
        <taxon>Vertebrata</taxon>
        <taxon>Euteleostomi</taxon>
        <taxon>Actinopterygii</taxon>
        <taxon>Neopterygii</taxon>
        <taxon>Teleostei</taxon>
        <taxon>Neoteleostei</taxon>
        <taxon>Acanthomorphata</taxon>
        <taxon>Ovalentaria</taxon>
        <taxon>Atherinomorphae</taxon>
        <taxon>Cyprinodontiformes</taxon>
        <taxon>Fundulidae</taxon>
        <taxon>Fundulus</taxon>
    </lineage>
</organism>
<reference evidence="7" key="1">
    <citation type="submission" date="2025-08" db="UniProtKB">
        <authorList>
            <consortium name="Ensembl"/>
        </authorList>
    </citation>
    <scope>IDENTIFICATION</scope>
</reference>
<dbReference type="SMART" id="SM00233">
    <property type="entry name" value="PH"/>
    <property type="match status" value="1"/>
</dbReference>
<feature type="region of interest" description="Disordered" evidence="4">
    <location>
        <begin position="242"/>
        <end position="634"/>
    </location>
</feature>
<dbReference type="GO" id="GO:0032012">
    <property type="term" value="P:regulation of ARF protein signal transduction"/>
    <property type="evidence" value="ECO:0007669"/>
    <property type="project" value="InterPro"/>
</dbReference>
<evidence type="ECO:0000313" key="7">
    <source>
        <dbReference type="Ensembl" id="ENSFHEP00000016406.1"/>
    </source>
</evidence>
<dbReference type="PANTHER" id="PTHR10663:SF338">
    <property type="entry name" value="PH AND SEC7 DOMAIN-CONTAINING PROTEIN 4"/>
    <property type="match status" value="1"/>
</dbReference>
<dbReference type="InterPro" id="IPR035999">
    <property type="entry name" value="Sec7_dom_sf"/>
</dbReference>
<feature type="compositionally biased region" description="Acidic residues" evidence="4">
    <location>
        <begin position="263"/>
        <end position="275"/>
    </location>
</feature>
<protein>
    <submittedName>
        <fullName evidence="7">PH and SEC7 domain-containing protein 4-like</fullName>
    </submittedName>
</protein>
<dbReference type="AlphaFoldDB" id="A0A3Q2PSD5"/>